<name>A0ABV4CRG5_9PSEU</name>
<gene>
    <name evidence="1" type="ORF">AB8O55_30130</name>
</gene>
<keyword evidence="1" id="KW-0378">Hydrolase</keyword>
<proteinExistence type="predicted"/>
<feature type="non-terminal residue" evidence="1">
    <location>
        <position position="66"/>
    </location>
</feature>
<dbReference type="Proteomes" id="UP001564626">
    <property type="component" value="Unassembled WGS sequence"/>
</dbReference>
<comment type="caution">
    <text evidence="1">The sequence shown here is derived from an EMBL/GenBank/DDBJ whole genome shotgun (WGS) entry which is preliminary data.</text>
</comment>
<dbReference type="EMBL" id="JBGEHV010000143">
    <property type="protein sequence ID" value="MEY8043681.1"/>
    <property type="molecule type" value="Genomic_DNA"/>
</dbReference>
<sequence length="66" mass="6634">MLRILVTAAAAFLGLLVTLVAAVTGTVATLIPNSSSPSAAALADIPADYLALYHQAAPLCPGLDWA</sequence>
<evidence type="ECO:0000313" key="1">
    <source>
        <dbReference type="EMBL" id="MEY8043681.1"/>
    </source>
</evidence>
<reference evidence="1 2" key="1">
    <citation type="submission" date="2024-08" db="EMBL/GenBank/DDBJ databases">
        <title>Genome mining of Saccharopolyspora cebuensis PGLac3 from Nigerian medicinal plant.</title>
        <authorList>
            <person name="Ezeobiora C.E."/>
            <person name="Igbokwe N.H."/>
            <person name="Amin D.H."/>
            <person name="Mendie U.E."/>
        </authorList>
    </citation>
    <scope>NUCLEOTIDE SEQUENCE [LARGE SCALE GENOMIC DNA]</scope>
    <source>
        <strain evidence="1 2">PGLac3</strain>
    </source>
</reference>
<protein>
    <submittedName>
        <fullName evidence="1">Hydrolase Nlp/P60</fullName>
    </submittedName>
</protein>
<dbReference type="GO" id="GO:0016787">
    <property type="term" value="F:hydrolase activity"/>
    <property type="evidence" value="ECO:0007669"/>
    <property type="project" value="UniProtKB-KW"/>
</dbReference>
<evidence type="ECO:0000313" key="2">
    <source>
        <dbReference type="Proteomes" id="UP001564626"/>
    </source>
</evidence>
<organism evidence="1 2">
    <name type="scientific">Saccharopolyspora cebuensis</name>
    <dbReference type="NCBI Taxonomy" id="418759"/>
    <lineage>
        <taxon>Bacteria</taxon>
        <taxon>Bacillati</taxon>
        <taxon>Actinomycetota</taxon>
        <taxon>Actinomycetes</taxon>
        <taxon>Pseudonocardiales</taxon>
        <taxon>Pseudonocardiaceae</taxon>
        <taxon>Saccharopolyspora</taxon>
    </lineage>
</organism>
<keyword evidence="2" id="KW-1185">Reference proteome</keyword>
<accession>A0ABV4CRG5</accession>